<gene>
    <name evidence="4" type="ORF">Pmani_002045</name>
</gene>
<dbReference type="EMBL" id="JAWZYT010000148">
    <property type="protein sequence ID" value="KAK4327489.1"/>
    <property type="molecule type" value="Genomic_DNA"/>
</dbReference>
<dbReference type="GO" id="GO:0042575">
    <property type="term" value="C:DNA polymerase complex"/>
    <property type="evidence" value="ECO:0007669"/>
    <property type="project" value="UniProtKB-ARBA"/>
</dbReference>
<name>A0AAE1QID7_9EUCA</name>
<evidence type="ECO:0000313" key="4">
    <source>
        <dbReference type="EMBL" id="KAK4327489.1"/>
    </source>
</evidence>
<sequence>MRENVSVTTVSGERYKCLGTSEVEVQLHSGGSVTVSALVVPFKPLNYAFVLGMNCIRALRGVTVSSSRSVQFGVEDCKASAAVVTTETVTIDEKDFKLVYDEQANKWIVSWKWRGDGAAPWLKNSVLEYSIPRVARQEYENELCQWIQDGWLVPYNERAHGPVKGTIPLMAVVQENKKKVRPVLDFRELNSYVDVHTAEADICAEKLREWRRRGQKVALLDLRKAYLQIHVHPSLWSSQTVVFRGQRYCLTRLGFGLNIAPLVLKKVLGTILSWNEIIEQAASPYLDDIFVDEGIATAAEVEAHLHHYGLTCKPAERVSEGSRVLGIRVWGEHNVLRWRRDNMVCEMPNKLTRRAVFSICGRMTSHLPVCGWLRVVASYMKRRANATTASWGDDVDPSLHSMLAETLKRVEECDPARGRWDVVGDEATVWVDASSLAMGAAIEVNGEVIEDGCWLRKNDCSHINLAELDAVVKGLNLAISWKMKKLTLMTDSQTVCHWIADTLSGKARVKTKAASEMLIRRRLETVKTIVAEYCLNLSVKYVPSAENKADTLTRVPKKWLCRETEPLACGAVTAISEDDLAKVHETAGHPGIRRTLYFCRRVYPTVQRRQVQSVVRACQQCQSLDPAPERWEKGKLGVSETWRRVSMDICHVKNEHYLTLIDCGPARYTIWRKIRRQDTASVLDQLESVFFERGAPEELLTDNATSFRSNMFCTFASRWGMVVKYRCANVPSGNGISERCHRTVKTIQARKNCSVAEAVYRYNTMPKGNDSDTAPANQIFRYEVRLLDIDKVNEERPLAVHQSHYNVGDRVWIRHPSRRCNMKSLLGTVTKVVSAQNVEVDGMPRHVRDLRVVAMPPSPLVQNPLATDKQGVAAEDNELPIVIKIPGRESEKSDDQHSDDDDGPGRLLPRRGSRERRPARPFQYSDLI</sequence>
<proteinExistence type="predicted"/>
<reference evidence="4" key="1">
    <citation type="submission" date="2023-11" db="EMBL/GenBank/DDBJ databases">
        <title>Genome assemblies of two species of porcelain crab, Petrolisthes cinctipes and Petrolisthes manimaculis (Anomura: Porcellanidae).</title>
        <authorList>
            <person name="Angst P."/>
        </authorList>
    </citation>
    <scope>NUCLEOTIDE SEQUENCE</scope>
    <source>
        <strain evidence="4">PB745_02</strain>
        <tissue evidence="4">Gill</tissue>
    </source>
</reference>
<dbReference type="InterPro" id="IPR001584">
    <property type="entry name" value="Integrase_cat-core"/>
</dbReference>
<evidence type="ECO:0000256" key="1">
    <source>
        <dbReference type="ARBA" id="ARBA00012493"/>
    </source>
</evidence>
<dbReference type="InterPro" id="IPR036397">
    <property type="entry name" value="RNaseH_sf"/>
</dbReference>
<protein>
    <recommendedName>
        <fullName evidence="1">RNA-directed DNA polymerase</fullName>
        <ecNumber evidence="1">2.7.7.49</ecNumber>
    </recommendedName>
</protein>
<evidence type="ECO:0000259" key="3">
    <source>
        <dbReference type="PROSITE" id="PS50994"/>
    </source>
</evidence>
<dbReference type="Proteomes" id="UP001292094">
    <property type="component" value="Unassembled WGS sequence"/>
</dbReference>
<dbReference type="GO" id="GO:0004523">
    <property type="term" value="F:RNA-DNA hybrid ribonuclease activity"/>
    <property type="evidence" value="ECO:0007669"/>
    <property type="project" value="InterPro"/>
</dbReference>
<feature type="region of interest" description="Disordered" evidence="2">
    <location>
        <begin position="861"/>
        <end position="928"/>
    </location>
</feature>
<dbReference type="GO" id="GO:0003676">
    <property type="term" value="F:nucleic acid binding"/>
    <property type="evidence" value="ECO:0007669"/>
    <property type="project" value="InterPro"/>
</dbReference>
<dbReference type="InterPro" id="IPR043502">
    <property type="entry name" value="DNA/RNA_pol_sf"/>
</dbReference>
<evidence type="ECO:0000313" key="5">
    <source>
        <dbReference type="Proteomes" id="UP001292094"/>
    </source>
</evidence>
<dbReference type="Gene3D" id="3.10.10.10">
    <property type="entry name" value="HIV Type 1 Reverse Transcriptase, subunit A, domain 1"/>
    <property type="match status" value="1"/>
</dbReference>
<dbReference type="SUPFAM" id="SSF56672">
    <property type="entry name" value="DNA/RNA polymerases"/>
    <property type="match status" value="1"/>
</dbReference>
<dbReference type="EC" id="2.7.7.49" evidence="1"/>
<dbReference type="SUPFAM" id="SSF53098">
    <property type="entry name" value="Ribonuclease H-like"/>
    <property type="match status" value="1"/>
</dbReference>
<dbReference type="InterPro" id="IPR041588">
    <property type="entry name" value="Integrase_H2C2"/>
</dbReference>
<dbReference type="GO" id="GO:0015074">
    <property type="term" value="P:DNA integration"/>
    <property type="evidence" value="ECO:0007669"/>
    <property type="project" value="InterPro"/>
</dbReference>
<comment type="caution">
    <text evidence="4">The sequence shown here is derived from an EMBL/GenBank/DDBJ whole genome shotgun (WGS) entry which is preliminary data.</text>
</comment>
<dbReference type="InterPro" id="IPR043128">
    <property type="entry name" value="Rev_trsase/Diguanyl_cyclase"/>
</dbReference>
<dbReference type="InterPro" id="IPR055475">
    <property type="entry name" value="DUF7047"/>
</dbReference>
<dbReference type="InterPro" id="IPR012337">
    <property type="entry name" value="RNaseH-like_sf"/>
</dbReference>
<keyword evidence="5" id="KW-1185">Reference proteome</keyword>
<dbReference type="Gene3D" id="3.30.70.270">
    <property type="match status" value="1"/>
</dbReference>
<dbReference type="AlphaFoldDB" id="A0AAE1QID7"/>
<dbReference type="Pfam" id="PF23088">
    <property type="entry name" value="DUF7047"/>
    <property type="match status" value="1"/>
</dbReference>
<dbReference type="Gene3D" id="3.30.420.10">
    <property type="entry name" value="Ribonuclease H-like superfamily/Ribonuclease H"/>
    <property type="match status" value="2"/>
</dbReference>
<dbReference type="PANTHER" id="PTHR37984:SF5">
    <property type="entry name" value="PROTEIN NYNRIN-LIKE"/>
    <property type="match status" value="1"/>
</dbReference>
<dbReference type="PANTHER" id="PTHR37984">
    <property type="entry name" value="PROTEIN CBG26694"/>
    <property type="match status" value="1"/>
</dbReference>
<dbReference type="Pfam" id="PF17921">
    <property type="entry name" value="Integrase_H2C2"/>
    <property type="match status" value="1"/>
</dbReference>
<feature type="compositionally biased region" description="Basic residues" evidence="2">
    <location>
        <begin position="908"/>
        <end position="919"/>
    </location>
</feature>
<accession>A0AAE1QID7</accession>
<dbReference type="GO" id="GO:0003964">
    <property type="term" value="F:RNA-directed DNA polymerase activity"/>
    <property type="evidence" value="ECO:0007669"/>
    <property type="project" value="UniProtKB-EC"/>
</dbReference>
<dbReference type="PROSITE" id="PS50994">
    <property type="entry name" value="INTEGRASE"/>
    <property type="match status" value="1"/>
</dbReference>
<evidence type="ECO:0000256" key="2">
    <source>
        <dbReference type="SAM" id="MobiDB-lite"/>
    </source>
</evidence>
<dbReference type="Pfam" id="PF13456">
    <property type="entry name" value="RVT_3"/>
    <property type="match status" value="1"/>
</dbReference>
<feature type="compositionally biased region" description="Basic and acidic residues" evidence="2">
    <location>
        <begin position="886"/>
        <end position="896"/>
    </location>
</feature>
<dbReference type="InterPro" id="IPR002156">
    <property type="entry name" value="RNaseH_domain"/>
</dbReference>
<feature type="domain" description="Integrase catalytic" evidence="3">
    <location>
        <begin position="622"/>
        <end position="745"/>
    </location>
</feature>
<dbReference type="InterPro" id="IPR050951">
    <property type="entry name" value="Retrovirus_Pol_polyprotein"/>
</dbReference>
<organism evidence="4 5">
    <name type="scientific">Petrolisthes manimaculis</name>
    <dbReference type="NCBI Taxonomy" id="1843537"/>
    <lineage>
        <taxon>Eukaryota</taxon>
        <taxon>Metazoa</taxon>
        <taxon>Ecdysozoa</taxon>
        <taxon>Arthropoda</taxon>
        <taxon>Crustacea</taxon>
        <taxon>Multicrustacea</taxon>
        <taxon>Malacostraca</taxon>
        <taxon>Eumalacostraca</taxon>
        <taxon>Eucarida</taxon>
        <taxon>Decapoda</taxon>
        <taxon>Pleocyemata</taxon>
        <taxon>Anomura</taxon>
        <taxon>Galatheoidea</taxon>
        <taxon>Porcellanidae</taxon>
        <taxon>Petrolisthes</taxon>
    </lineage>
</organism>